<sequence length="426" mass="47466">MRFLKRRPVKKINKIVLVLLETFKRQVKSWSFLIMVLAPFLAIGLGFLLGKVSSDNAEDMVKDVTEIAVVATSKDLQKQFENQANVTIRYESLDKAKKALNKDKIAGYVSVSLKKGRYEASYHGKESIDETSKAGIMNVLSRLQSSQNIVAAQLNDDQLHKLQVQPNFVEIKNSASKQNQIDKKQQEKFANKTAYMILLFVMYFILITYSTTTAQEIGSEKGTKIMEVLFSSMPARNYFYGKMLGLTMVIVLHISIYAIGGGVIYALAPRLWGDEALFKTAYEMINIIFKHLISINLVYVLLMIILCTVLAALCGALVVRIEDSNKAVQPVMYLIIAGFIASMAFQGKPESVIVVILSYIPGISAFFMPLRIINGTVGTIGIVVSLTLFLATVILAIVWCARVYPGLILQTDNEPLLKNLKKALNK</sequence>
<comment type="caution">
    <text evidence="7">The sequence shown here is derived from an EMBL/GenBank/DDBJ whole genome shotgun (WGS) entry which is preliminary data.</text>
</comment>
<feature type="domain" description="ABC-2 type transporter transmembrane" evidence="6">
    <location>
        <begin position="30"/>
        <end position="397"/>
    </location>
</feature>
<evidence type="ECO:0000256" key="3">
    <source>
        <dbReference type="ARBA" id="ARBA00022692"/>
    </source>
</evidence>
<dbReference type="InterPro" id="IPR051449">
    <property type="entry name" value="ABC-2_transporter_component"/>
</dbReference>
<evidence type="ECO:0000256" key="1">
    <source>
        <dbReference type="ARBA" id="ARBA00004651"/>
    </source>
</evidence>
<dbReference type="InterPro" id="IPR013525">
    <property type="entry name" value="ABC2_TM"/>
</dbReference>
<accession>A0A6A8H8L2</accession>
<dbReference type="AlphaFoldDB" id="A0A6A8H8L2"/>
<dbReference type="PANTHER" id="PTHR30294">
    <property type="entry name" value="MEMBRANE COMPONENT OF ABC TRANSPORTER YHHJ-RELATED"/>
    <property type="match status" value="1"/>
</dbReference>
<dbReference type="Pfam" id="PF12698">
    <property type="entry name" value="ABC2_membrane_3"/>
    <property type="match status" value="1"/>
</dbReference>
<evidence type="ECO:0000256" key="4">
    <source>
        <dbReference type="ARBA" id="ARBA00022989"/>
    </source>
</evidence>
<evidence type="ECO:0000259" key="6">
    <source>
        <dbReference type="Pfam" id="PF12698"/>
    </source>
</evidence>
<keyword evidence="2" id="KW-1003">Cell membrane</keyword>
<keyword evidence="5" id="KW-0472">Membrane</keyword>
<comment type="subcellular location">
    <subcellularLocation>
        <location evidence="1">Cell membrane</location>
        <topology evidence="1">Multi-pass membrane protein</topology>
    </subcellularLocation>
</comment>
<gene>
    <name evidence="7" type="ORF">GKC89_06775</name>
</gene>
<dbReference type="GO" id="GO:0140359">
    <property type="term" value="F:ABC-type transporter activity"/>
    <property type="evidence" value="ECO:0007669"/>
    <property type="project" value="InterPro"/>
</dbReference>
<keyword evidence="3" id="KW-0812">Transmembrane</keyword>
<name>A0A6A8H8L2_9LACO</name>
<dbReference type="EMBL" id="WKOD01000018">
    <property type="protein sequence ID" value="MSA68787.1"/>
    <property type="molecule type" value="Genomic_DNA"/>
</dbReference>
<evidence type="ECO:0000256" key="2">
    <source>
        <dbReference type="ARBA" id="ARBA00022475"/>
    </source>
</evidence>
<dbReference type="PANTHER" id="PTHR30294:SF29">
    <property type="entry name" value="MULTIDRUG ABC TRANSPORTER PERMEASE YBHS-RELATED"/>
    <property type="match status" value="1"/>
</dbReference>
<keyword evidence="4" id="KW-1133">Transmembrane helix</keyword>
<evidence type="ECO:0000256" key="5">
    <source>
        <dbReference type="ARBA" id="ARBA00023136"/>
    </source>
</evidence>
<evidence type="ECO:0000313" key="7">
    <source>
        <dbReference type="EMBL" id="MSA68787.1"/>
    </source>
</evidence>
<reference evidence="7" key="1">
    <citation type="journal article" date="2019" name="Nat. Med.">
        <title>A library of human gut bacterial isolates paired with longitudinal multiomics data enables mechanistic microbiome research.</title>
        <authorList>
            <person name="Poyet M."/>
            <person name="Groussin M."/>
            <person name="Gibbons S.M."/>
            <person name="Avila-Pacheco J."/>
            <person name="Jiang X."/>
            <person name="Kearney S.M."/>
            <person name="Perrotta A.R."/>
            <person name="Berdy B."/>
            <person name="Zhao S."/>
            <person name="Lieberman T.D."/>
            <person name="Swanson P.K."/>
            <person name="Smith M."/>
            <person name="Roesemann S."/>
            <person name="Alexander J.E."/>
            <person name="Rich S.A."/>
            <person name="Livny J."/>
            <person name="Vlamakis H."/>
            <person name="Clish C."/>
            <person name="Bullock K."/>
            <person name="Deik A."/>
            <person name="Scott J."/>
            <person name="Pierce K.A."/>
            <person name="Xavier R.J."/>
            <person name="Alm E.J."/>
        </authorList>
    </citation>
    <scope>NUCLEOTIDE SEQUENCE</scope>
    <source>
        <strain evidence="7">BIOML-A18</strain>
    </source>
</reference>
<dbReference type="GO" id="GO:0005886">
    <property type="term" value="C:plasma membrane"/>
    <property type="evidence" value="ECO:0007669"/>
    <property type="project" value="UniProtKB-SubCell"/>
</dbReference>
<organism evidence="7">
    <name type="scientific">Ligilactobacillus ruminis</name>
    <dbReference type="NCBI Taxonomy" id="1623"/>
    <lineage>
        <taxon>Bacteria</taxon>
        <taxon>Bacillati</taxon>
        <taxon>Bacillota</taxon>
        <taxon>Bacilli</taxon>
        <taxon>Lactobacillales</taxon>
        <taxon>Lactobacillaceae</taxon>
        <taxon>Ligilactobacillus</taxon>
    </lineage>
</organism>
<proteinExistence type="predicted"/>
<protein>
    <submittedName>
        <fullName evidence="7">ABC transporter permease</fullName>
    </submittedName>
</protein>